<evidence type="ECO:0000256" key="1">
    <source>
        <dbReference type="SAM" id="MobiDB-lite"/>
    </source>
</evidence>
<organism evidence="2">
    <name type="scientific">Pseudo-nitzschia australis</name>
    <dbReference type="NCBI Taxonomy" id="44445"/>
    <lineage>
        <taxon>Eukaryota</taxon>
        <taxon>Sar</taxon>
        <taxon>Stramenopiles</taxon>
        <taxon>Ochrophyta</taxon>
        <taxon>Bacillariophyta</taxon>
        <taxon>Bacillariophyceae</taxon>
        <taxon>Bacillariophycidae</taxon>
        <taxon>Bacillariales</taxon>
        <taxon>Bacillariaceae</taxon>
        <taxon>Pseudo-nitzschia</taxon>
    </lineage>
</organism>
<proteinExistence type="predicted"/>
<name>A0A7S4ANF3_9STRA</name>
<sequence length="113" mass="13065">MGTKKTAGSSIWRLGEFPKVSMNATATHIHIRCVDRASPRTWFCTKEREAAQKEKQHRIVSTIGITQPEYHKTQRRHCIALHCIARRSTRTRTHVHTQSIDSESTRTLFSHNE</sequence>
<protein>
    <submittedName>
        <fullName evidence="2">Uncharacterized protein</fullName>
    </submittedName>
</protein>
<evidence type="ECO:0000313" key="2">
    <source>
        <dbReference type="EMBL" id="CAE0721251.1"/>
    </source>
</evidence>
<accession>A0A7S4ANF3</accession>
<dbReference type="AlphaFoldDB" id="A0A7S4ANF3"/>
<reference evidence="2" key="1">
    <citation type="submission" date="2021-01" db="EMBL/GenBank/DDBJ databases">
        <authorList>
            <person name="Corre E."/>
            <person name="Pelletier E."/>
            <person name="Niang G."/>
            <person name="Scheremetjew M."/>
            <person name="Finn R."/>
            <person name="Kale V."/>
            <person name="Holt S."/>
            <person name="Cochrane G."/>
            <person name="Meng A."/>
            <person name="Brown T."/>
            <person name="Cohen L."/>
        </authorList>
    </citation>
    <scope>NUCLEOTIDE SEQUENCE</scope>
    <source>
        <strain evidence="2">10249 10 AB</strain>
    </source>
</reference>
<feature type="compositionally biased region" description="Polar residues" evidence="1">
    <location>
        <begin position="98"/>
        <end position="113"/>
    </location>
</feature>
<feature type="region of interest" description="Disordered" evidence="1">
    <location>
        <begin position="91"/>
        <end position="113"/>
    </location>
</feature>
<gene>
    <name evidence="2" type="ORF">PAUS00366_LOCUS14006</name>
</gene>
<dbReference type="EMBL" id="HBIX01019825">
    <property type="protein sequence ID" value="CAE0721251.1"/>
    <property type="molecule type" value="Transcribed_RNA"/>
</dbReference>